<dbReference type="Proteomes" id="UP001174691">
    <property type="component" value="Unassembled WGS sequence"/>
</dbReference>
<name>A0AA38VEB9_9PEZI</name>
<feature type="compositionally biased region" description="Basic and acidic residues" evidence="1">
    <location>
        <begin position="235"/>
        <end position="250"/>
    </location>
</feature>
<accession>A0AA38VEB9</accession>
<protein>
    <submittedName>
        <fullName evidence="2">Uncharacterized protein</fullName>
    </submittedName>
</protein>
<reference evidence="2" key="1">
    <citation type="submission" date="2022-07" db="EMBL/GenBank/DDBJ databases">
        <title>Fungi with potential for degradation of polypropylene.</title>
        <authorList>
            <person name="Gostincar C."/>
        </authorList>
    </citation>
    <scope>NUCLEOTIDE SEQUENCE</scope>
    <source>
        <strain evidence="2">EXF-13287</strain>
    </source>
</reference>
<sequence length="266" mass="28394">MPPVLLIHKLPKAGFTYRNLSGTTVTNHAKTDAQIKRAIQSAGLPLSRPAVTALLVAAFETLAVTLQAAYVPGSCDIAPITAVYEAIDITHRAASVATWAAGLEPSVFCQLVLGIRAARRVSLKELGRDAAEPGSWAGRLARAVDGFDEALYKRGWSGANELRALEGGVEDGDEERIRLARTRVSAGQEDNLCDRLEGMGFGGDEGDEEEVEIITERGGGAGWEVEMMDVEEAEGEKGKEEKEEGNEGKGGEQAGSMEPYFNAEGF</sequence>
<evidence type="ECO:0000313" key="3">
    <source>
        <dbReference type="Proteomes" id="UP001174691"/>
    </source>
</evidence>
<dbReference type="EMBL" id="JANBVN010000188">
    <property type="protein sequence ID" value="KAJ9134183.1"/>
    <property type="molecule type" value="Genomic_DNA"/>
</dbReference>
<proteinExistence type="predicted"/>
<organism evidence="2 3">
    <name type="scientific">Coniochaeta hoffmannii</name>
    <dbReference type="NCBI Taxonomy" id="91930"/>
    <lineage>
        <taxon>Eukaryota</taxon>
        <taxon>Fungi</taxon>
        <taxon>Dikarya</taxon>
        <taxon>Ascomycota</taxon>
        <taxon>Pezizomycotina</taxon>
        <taxon>Sordariomycetes</taxon>
        <taxon>Sordariomycetidae</taxon>
        <taxon>Coniochaetales</taxon>
        <taxon>Coniochaetaceae</taxon>
        <taxon>Coniochaeta</taxon>
    </lineage>
</organism>
<gene>
    <name evidence="2" type="ORF">NKR19_g8784</name>
</gene>
<keyword evidence="3" id="KW-1185">Reference proteome</keyword>
<comment type="caution">
    <text evidence="2">The sequence shown here is derived from an EMBL/GenBank/DDBJ whole genome shotgun (WGS) entry which is preliminary data.</text>
</comment>
<dbReference type="AlphaFoldDB" id="A0AA38VEB9"/>
<feature type="region of interest" description="Disordered" evidence="1">
    <location>
        <begin position="231"/>
        <end position="266"/>
    </location>
</feature>
<evidence type="ECO:0000313" key="2">
    <source>
        <dbReference type="EMBL" id="KAJ9134183.1"/>
    </source>
</evidence>
<evidence type="ECO:0000256" key="1">
    <source>
        <dbReference type="SAM" id="MobiDB-lite"/>
    </source>
</evidence>